<keyword evidence="2" id="KW-1003">Cell membrane</keyword>
<evidence type="ECO:0000256" key="8">
    <source>
        <dbReference type="SAM" id="MobiDB-lite"/>
    </source>
</evidence>
<feature type="region of interest" description="Disordered" evidence="8">
    <location>
        <begin position="1"/>
        <end position="27"/>
    </location>
</feature>
<keyword evidence="12" id="KW-1185">Reference proteome</keyword>
<feature type="domain" description="Glycosyltransferase RgtA/B/C/D-like" evidence="10">
    <location>
        <begin position="98"/>
        <end position="249"/>
    </location>
</feature>
<dbReference type="EC" id="2.4.-.-" evidence="11"/>
<keyword evidence="7 9" id="KW-0472">Membrane</keyword>
<reference evidence="12" key="1">
    <citation type="journal article" date="2019" name="Int. J. Syst. Evol. Microbiol.">
        <title>The Global Catalogue of Microorganisms (GCM) 10K type strain sequencing project: providing services to taxonomists for standard genome sequencing and annotation.</title>
        <authorList>
            <consortium name="The Broad Institute Genomics Platform"/>
            <consortium name="The Broad Institute Genome Sequencing Center for Infectious Disease"/>
            <person name="Wu L."/>
            <person name="Ma J."/>
        </authorList>
    </citation>
    <scope>NUCLEOTIDE SEQUENCE [LARGE SCALE GENOMIC DNA]</scope>
    <source>
        <strain evidence="12">CGMCC 4.7455</strain>
    </source>
</reference>
<comment type="caution">
    <text evidence="11">The sequence shown here is derived from an EMBL/GenBank/DDBJ whole genome shotgun (WGS) entry which is preliminary data.</text>
</comment>
<sequence>MPTASDPLRSARVPASRTAPPGAVRVPGPRGRLLPSVPTARPRPFWPLLLPVLVLLAALTRIPSFRRPLWNPDEGFLATQARMLADGGVLYDTVVDRKPPLLPWLYQGAFAVFGDGSLWPLKAAAVLAVAATAALLASTARRRWGERAGWIAGVLFVPASIGLNPEDAQAANFEVFMLPFTAAAVWCADRRRWRAAGLAVAGAFLVKQTGGAVLLPAVFLLWRAVPPGVRRRVALARLGACFLLPVAVVAVVTDWRGFLFWTVTGSGSYASFTGSELHVLGRGLLNTAILAAGCAGLLAPLAAVVHARMPGRDRVLTADLWVWLAASAAAVLSGFHFFGHYYLQLVPPLALLGAGALHLLPAGWLPRSALCCVLSCTVFLGWSAVAGSAGLDHARRVADAARRYAGPQEKVLFWGMHPESYWFADRAPASRYLTAGLLTNFSGGRDGHRVGQRYGVAGSWPVFRAELDEDPPKVIVDDSRGKPYAPSRMPSLRYVLASHYERVERVDGAVVYVRTEG</sequence>
<dbReference type="EMBL" id="JBHUFU010000013">
    <property type="protein sequence ID" value="MFD1832100.1"/>
    <property type="molecule type" value="Genomic_DNA"/>
</dbReference>
<evidence type="ECO:0000256" key="5">
    <source>
        <dbReference type="ARBA" id="ARBA00022692"/>
    </source>
</evidence>
<protein>
    <submittedName>
        <fullName evidence="11">ArnT family glycosyltransferase</fullName>
        <ecNumber evidence="11">2.4.-.-</ecNumber>
    </submittedName>
</protein>
<feature type="transmembrane region" description="Helical" evidence="9">
    <location>
        <begin position="363"/>
        <end position="386"/>
    </location>
</feature>
<evidence type="ECO:0000313" key="11">
    <source>
        <dbReference type="EMBL" id="MFD1832100.1"/>
    </source>
</evidence>
<feature type="transmembrane region" description="Helical" evidence="9">
    <location>
        <begin position="320"/>
        <end position="343"/>
    </location>
</feature>
<keyword evidence="4 11" id="KW-0808">Transferase</keyword>
<dbReference type="Proteomes" id="UP001597365">
    <property type="component" value="Unassembled WGS sequence"/>
</dbReference>
<evidence type="ECO:0000313" key="12">
    <source>
        <dbReference type="Proteomes" id="UP001597365"/>
    </source>
</evidence>
<dbReference type="Pfam" id="PF13231">
    <property type="entry name" value="PMT_2"/>
    <property type="match status" value="1"/>
</dbReference>
<evidence type="ECO:0000256" key="6">
    <source>
        <dbReference type="ARBA" id="ARBA00022989"/>
    </source>
</evidence>
<organism evidence="11 12">
    <name type="scientific">Streptomyces desertarenae</name>
    <dbReference type="NCBI Taxonomy" id="2666184"/>
    <lineage>
        <taxon>Bacteria</taxon>
        <taxon>Bacillati</taxon>
        <taxon>Actinomycetota</taxon>
        <taxon>Actinomycetes</taxon>
        <taxon>Kitasatosporales</taxon>
        <taxon>Streptomycetaceae</taxon>
        <taxon>Streptomyces</taxon>
    </lineage>
</organism>
<evidence type="ECO:0000256" key="3">
    <source>
        <dbReference type="ARBA" id="ARBA00022676"/>
    </source>
</evidence>
<feature type="transmembrane region" description="Helical" evidence="9">
    <location>
        <begin position="195"/>
        <end position="222"/>
    </location>
</feature>
<feature type="transmembrane region" description="Helical" evidence="9">
    <location>
        <begin position="234"/>
        <end position="252"/>
    </location>
</feature>
<keyword evidence="6 9" id="KW-1133">Transmembrane helix</keyword>
<accession>A0ABW4PPU7</accession>
<gene>
    <name evidence="11" type="ORF">ACFSJS_20980</name>
</gene>
<name>A0ABW4PPU7_9ACTN</name>
<keyword evidence="3 11" id="KW-0328">Glycosyltransferase</keyword>
<dbReference type="PANTHER" id="PTHR33908">
    <property type="entry name" value="MANNOSYLTRANSFERASE YKCB-RELATED"/>
    <property type="match status" value="1"/>
</dbReference>
<evidence type="ECO:0000259" key="10">
    <source>
        <dbReference type="Pfam" id="PF13231"/>
    </source>
</evidence>
<dbReference type="InterPro" id="IPR038731">
    <property type="entry name" value="RgtA/B/C-like"/>
</dbReference>
<comment type="subcellular location">
    <subcellularLocation>
        <location evidence="1">Cell membrane</location>
        <topology evidence="1">Multi-pass membrane protein</topology>
    </subcellularLocation>
</comment>
<evidence type="ECO:0000256" key="9">
    <source>
        <dbReference type="SAM" id="Phobius"/>
    </source>
</evidence>
<evidence type="ECO:0000256" key="2">
    <source>
        <dbReference type="ARBA" id="ARBA00022475"/>
    </source>
</evidence>
<evidence type="ECO:0000256" key="1">
    <source>
        <dbReference type="ARBA" id="ARBA00004651"/>
    </source>
</evidence>
<dbReference type="RefSeq" id="WP_380902684.1">
    <property type="nucleotide sequence ID" value="NZ_JBHUFU010000013.1"/>
</dbReference>
<proteinExistence type="predicted"/>
<evidence type="ECO:0000256" key="4">
    <source>
        <dbReference type="ARBA" id="ARBA00022679"/>
    </source>
</evidence>
<feature type="transmembrane region" description="Helical" evidence="9">
    <location>
        <begin position="287"/>
        <end position="308"/>
    </location>
</feature>
<dbReference type="InterPro" id="IPR050297">
    <property type="entry name" value="LipidA_mod_glycosyltrf_83"/>
</dbReference>
<dbReference type="PANTHER" id="PTHR33908:SF11">
    <property type="entry name" value="MEMBRANE PROTEIN"/>
    <property type="match status" value="1"/>
</dbReference>
<evidence type="ECO:0000256" key="7">
    <source>
        <dbReference type="ARBA" id="ARBA00023136"/>
    </source>
</evidence>
<dbReference type="GO" id="GO:0016757">
    <property type="term" value="F:glycosyltransferase activity"/>
    <property type="evidence" value="ECO:0007669"/>
    <property type="project" value="UniProtKB-KW"/>
</dbReference>
<keyword evidence="5 9" id="KW-0812">Transmembrane</keyword>